<dbReference type="EMBL" id="AMKT01000067">
    <property type="protein sequence ID" value="OXG16456.1"/>
    <property type="molecule type" value="Genomic_DNA"/>
</dbReference>
<dbReference type="OrthoDB" id="41588at2759"/>
<sequence>MMDPQLKTAIVACRASCKASIQALSGKQPSLDVSPNIGDAFAQCLVNFRQTVTSLGMAFKPPVTVPAATQQLEKISDQLSQLIACVLITHGEMGKEWKEGILDISAEVERHLDVLEAEGDYLQSTGKIWEAIDRMSRDLSRDEKSAITRRWKIHQSIVKDAWDEFKEILEDNQNRDDDGGWDELGLGGTSLSEGEKSRAEAIKPLLSLHQLLHASIPRYFDQAEDHLQVLLEESSKFVDCYDELVSSLHPEQDEEEIDSALGDIEKISRGMASLVGNMSTDKWAIKYDMEKGKWSDRKFDMRSLAVAIE</sequence>
<dbReference type="AlphaFoldDB" id="A0A854QCP7"/>
<name>A0A854QCP7_CRYNE</name>
<dbReference type="FunFam" id="1.20.1410.10:FF:000016">
    <property type="entry name" value="Uncharacterized protein"/>
    <property type="match status" value="1"/>
</dbReference>
<dbReference type="PANTHER" id="PTHR15492:SF1">
    <property type="entry name" value="CYCLIN-D1-BINDING PROTEIN 1"/>
    <property type="match status" value="1"/>
</dbReference>
<reference evidence="3 4" key="1">
    <citation type="submission" date="2017-06" db="EMBL/GenBank/DDBJ databases">
        <title>Global population genomics of the pathogenic fungus Cryptococcus neoformans var. grubii.</title>
        <authorList>
            <person name="Cuomo C."/>
            <person name="Litvintseva A."/>
            <person name="Chen Y."/>
            <person name="Young S."/>
            <person name="Zeng Q."/>
            <person name="Chapman S."/>
            <person name="Gujja S."/>
            <person name="Saif S."/>
            <person name="Birren B."/>
        </authorList>
    </citation>
    <scope>NUCLEOTIDE SEQUENCE [LARGE SCALE GENOMIC DNA]</scope>
    <source>
        <strain evidence="3 4">Tu259-1</strain>
    </source>
</reference>
<evidence type="ECO:0000313" key="3">
    <source>
        <dbReference type="EMBL" id="OXG16456.1"/>
    </source>
</evidence>
<feature type="region of interest" description="Disordered" evidence="1">
    <location>
        <begin position="173"/>
        <end position="193"/>
    </location>
</feature>
<proteinExistence type="predicted"/>
<dbReference type="Pfam" id="PF13324">
    <property type="entry name" value="GCIP_N"/>
    <property type="match status" value="1"/>
</dbReference>
<dbReference type="Gene3D" id="1.20.1410.10">
    <property type="entry name" value="I/LWEQ domain"/>
    <property type="match status" value="1"/>
</dbReference>
<protein>
    <recommendedName>
        <fullName evidence="2">Cyclin-D1-binding protein 1-like N-terminal domain-containing protein</fullName>
    </recommendedName>
</protein>
<dbReference type="GO" id="GO:0005634">
    <property type="term" value="C:nucleus"/>
    <property type="evidence" value="ECO:0007669"/>
    <property type="project" value="TreeGrafter"/>
</dbReference>
<dbReference type="PANTHER" id="PTHR15492">
    <property type="entry name" value="CYCLIN D1-BINDING PROTEIN 1"/>
    <property type="match status" value="1"/>
</dbReference>
<evidence type="ECO:0000256" key="1">
    <source>
        <dbReference type="SAM" id="MobiDB-lite"/>
    </source>
</evidence>
<evidence type="ECO:0000259" key="2">
    <source>
        <dbReference type="Pfam" id="PF13324"/>
    </source>
</evidence>
<dbReference type="Proteomes" id="UP000199727">
    <property type="component" value="Unassembled WGS sequence"/>
</dbReference>
<dbReference type="InterPro" id="IPR026907">
    <property type="entry name" value="GCIP-like"/>
</dbReference>
<accession>A0A854QCP7</accession>
<organism evidence="3 4">
    <name type="scientific">Cryptococcus neoformans Tu259-1</name>
    <dbReference type="NCBI Taxonomy" id="1230072"/>
    <lineage>
        <taxon>Eukaryota</taxon>
        <taxon>Fungi</taxon>
        <taxon>Dikarya</taxon>
        <taxon>Basidiomycota</taxon>
        <taxon>Agaricomycotina</taxon>
        <taxon>Tremellomycetes</taxon>
        <taxon>Tremellales</taxon>
        <taxon>Cryptococcaceae</taxon>
        <taxon>Cryptococcus</taxon>
        <taxon>Cryptococcus neoformans species complex</taxon>
    </lineage>
</organism>
<comment type="caution">
    <text evidence="3">The sequence shown here is derived from an EMBL/GenBank/DDBJ whole genome shotgun (WGS) entry which is preliminary data.</text>
</comment>
<evidence type="ECO:0000313" key="4">
    <source>
        <dbReference type="Proteomes" id="UP000199727"/>
    </source>
</evidence>
<feature type="domain" description="Cyclin-D1-binding protein 1-like N-terminal" evidence="2">
    <location>
        <begin position="49"/>
        <end position="171"/>
    </location>
</feature>
<dbReference type="InterPro" id="IPR049317">
    <property type="entry name" value="GCIP-like_N"/>
</dbReference>
<gene>
    <name evidence="3" type="ORF">C361_04825</name>
</gene>